<protein>
    <submittedName>
        <fullName evidence="1">Uncharacterized protein</fullName>
    </submittedName>
</protein>
<name>A0A8K0JK77_9TREE</name>
<evidence type="ECO:0000313" key="1">
    <source>
        <dbReference type="EMBL" id="KAG7531874.1"/>
    </source>
</evidence>
<reference evidence="1" key="1">
    <citation type="submission" date="2020-04" db="EMBL/GenBank/DDBJ databases">
        <title>Analysis of mating type loci in Filobasidium floriforme.</title>
        <authorList>
            <person name="Nowrousian M."/>
        </authorList>
    </citation>
    <scope>NUCLEOTIDE SEQUENCE</scope>
    <source>
        <strain evidence="1">CBS 6242</strain>
    </source>
</reference>
<dbReference type="AlphaFoldDB" id="A0A8K0JK77"/>
<dbReference type="EMBL" id="JABELV010000080">
    <property type="protein sequence ID" value="KAG7531874.1"/>
    <property type="molecule type" value="Genomic_DNA"/>
</dbReference>
<proteinExistence type="predicted"/>
<dbReference type="Proteomes" id="UP000812966">
    <property type="component" value="Unassembled WGS sequence"/>
</dbReference>
<accession>A0A8K0JK77</accession>
<organism evidence="1 2">
    <name type="scientific">Filobasidium floriforme</name>
    <dbReference type="NCBI Taxonomy" id="5210"/>
    <lineage>
        <taxon>Eukaryota</taxon>
        <taxon>Fungi</taxon>
        <taxon>Dikarya</taxon>
        <taxon>Basidiomycota</taxon>
        <taxon>Agaricomycotina</taxon>
        <taxon>Tremellomycetes</taxon>
        <taxon>Filobasidiales</taxon>
        <taxon>Filobasidiaceae</taxon>
        <taxon>Filobasidium</taxon>
    </lineage>
</organism>
<evidence type="ECO:0000313" key="2">
    <source>
        <dbReference type="Proteomes" id="UP000812966"/>
    </source>
</evidence>
<sequence>MIGPPAPHSAWTLDHVPEPILDCIILHVLFDAAESELAGEAAHPEGVGAMASVDPVCRRKIFRRTKCMSDIRLPSPEELDEALKVVRKETYPFIELELIMVWDVEYWQSELSRNGAPTETSALLGPMCLPNVRLRSNGQRWQATLDAKSKGQPTNVHMQVFLTKLFRARHDLEMVVLRYAYAFDTSGMANGARNSNGETDRDKAHVYRQLGATRNRKKRGVDLNDDIIFEQVAQFVGAHVRADRHVPAG</sequence>
<gene>
    <name evidence="1" type="ORF">FFLO_04020</name>
</gene>
<comment type="caution">
    <text evidence="1">The sequence shown here is derived from an EMBL/GenBank/DDBJ whole genome shotgun (WGS) entry which is preliminary data.</text>
</comment>
<keyword evidence="2" id="KW-1185">Reference proteome</keyword>